<sequence>MEFVDDEDLETMITLYCSTGNMKVELVELFIELANVEPGKDFNDPNIDEVLDDIDDEGMDDDDNVYTLLLGNPTHAIAMRNDPEARMLSIDPNMAHASKFLKYSDIIYSHMLVAIFESEELFIIQQFANNEECIFAIKRYNMKM</sequence>
<dbReference type="EMBL" id="KZ669339">
    <property type="protein sequence ID" value="PPR85578.1"/>
    <property type="molecule type" value="Genomic_DNA"/>
</dbReference>
<dbReference type="Proteomes" id="UP000239757">
    <property type="component" value="Unassembled WGS sequence"/>
</dbReference>
<organism evidence="1 2">
    <name type="scientific">Gossypium barbadense</name>
    <name type="common">Sea Island cotton</name>
    <name type="synonym">Hibiscus barbadensis</name>
    <dbReference type="NCBI Taxonomy" id="3634"/>
    <lineage>
        <taxon>Eukaryota</taxon>
        <taxon>Viridiplantae</taxon>
        <taxon>Streptophyta</taxon>
        <taxon>Embryophyta</taxon>
        <taxon>Tracheophyta</taxon>
        <taxon>Spermatophyta</taxon>
        <taxon>Magnoliopsida</taxon>
        <taxon>eudicotyledons</taxon>
        <taxon>Gunneridae</taxon>
        <taxon>Pentapetalae</taxon>
        <taxon>rosids</taxon>
        <taxon>malvids</taxon>
        <taxon>Malvales</taxon>
        <taxon>Malvaceae</taxon>
        <taxon>Malvoideae</taxon>
        <taxon>Gossypium</taxon>
    </lineage>
</organism>
<name>A0A2P5W3B6_GOSBA</name>
<accession>A0A2P5W3B6</accession>
<protein>
    <submittedName>
        <fullName evidence="1">Uncharacterized protein</fullName>
    </submittedName>
</protein>
<evidence type="ECO:0000313" key="2">
    <source>
        <dbReference type="Proteomes" id="UP000239757"/>
    </source>
</evidence>
<evidence type="ECO:0000313" key="1">
    <source>
        <dbReference type="EMBL" id="PPR85578.1"/>
    </source>
</evidence>
<reference evidence="1 2" key="1">
    <citation type="submission" date="2015-01" db="EMBL/GenBank/DDBJ databases">
        <title>Genome of allotetraploid Gossypium barbadense reveals genomic plasticity and fiber elongation in cotton evolution.</title>
        <authorList>
            <person name="Chen X."/>
            <person name="Liu X."/>
            <person name="Zhao B."/>
            <person name="Zheng H."/>
            <person name="Hu Y."/>
            <person name="Lu G."/>
            <person name="Yang C."/>
            <person name="Chen J."/>
            <person name="Shan C."/>
            <person name="Zhang L."/>
            <person name="Zhou Y."/>
            <person name="Wang L."/>
            <person name="Guo W."/>
            <person name="Bai Y."/>
            <person name="Ruan J."/>
            <person name="Shangguan X."/>
            <person name="Mao Y."/>
            <person name="Jiang J."/>
            <person name="Zhu Y."/>
            <person name="Lei J."/>
            <person name="Kang H."/>
            <person name="Chen S."/>
            <person name="He X."/>
            <person name="Wang R."/>
            <person name="Wang Y."/>
            <person name="Chen J."/>
            <person name="Wang L."/>
            <person name="Yu S."/>
            <person name="Wang B."/>
            <person name="Wei J."/>
            <person name="Song S."/>
            <person name="Lu X."/>
            <person name="Gao Z."/>
            <person name="Gu W."/>
            <person name="Deng X."/>
            <person name="Ma D."/>
            <person name="Wang S."/>
            <person name="Liang W."/>
            <person name="Fang L."/>
            <person name="Cai C."/>
            <person name="Zhu X."/>
            <person name="Zhou B."/>
            <person name="Zhang Y."/>
            <person name="Chen Z."/>
            <person name="Xu S."/>
            <person name="Zhu R."/>
            <person name="Wang S."/>
            <person name="Zhang T."/>
            <person name="Zhao G."/>
        </authorList>
    </citation>
    <scope>NUCLEOTIDE SEQUENCE [LARGE SCALE GENOMIC DNA]</scope>
    <source>
        <strain evidence="2">cv. Xinhai21</strain>
        <tissue evidence="1">Leaf</tissue>
    </source>
</reference>
<proteinExistence type="predicted"/>
<dbReference type="AlphaFoldDB" id="A0A2P5W3B6"/>
<gene>
    <name evidence="1" type="ORF">GOBAR_AA35110</name>
</gene>